<evidence type="ECO:0000256" key="1">
    <source>
        <dbReference type="SAM" id="MobiDB-lite"/>
    </source>
</evidence>
<dbReference type="KEGG" id="tsv:DSM104635_03944"/>
<name>A0A6I6MUL7_9CAUL</name>
<dbReference type="Proteomes" id="UP000431269">
    <property type="component" value="Chromosome"/>
</dbReference>
<dbReference type="RefSeq" id="WP_158767904.1">
    <property type="nucleotide sequence ID" value="NZ_CP047045.1"/>
</dbReference>
<organism evidence="2 3">
    <name type="scientific">Terricaulis silvestris</name>
    <dbReference type="NCBI Taxonomy" id="2686094"/>
    <lineage>
        <taxon>Bacteria</taxon>
        <taxon>Pseudomonadati</taxon>
        <taxon>Pseudomonadota</taxon>
        <taxon>Alphaproteobacteria</taxon>
        <taxon>Caulobacterales</taxon>
        <taxon>Caulobacteraceae</taxon>
        <taxon>Terricaulis</taxon>
    </lineage>
</organism>
<gene>
    <name evidence="2" type="ORF">DSM104635_03944</name>
</gene>
<proteinExistence type="predicted"/>
<protein>
    <submittedName>
        <fullName evidence="2">Uncharacterized protein</fullName>
    </submittedName>
</protein>
<sequence length="119" mass="13611">MREKWVDTHGYFGPDRRRRTGKKPWKDRRTLEEAGQLPSLGHMLRRLRVQAMDLSTPEDRRHMLQIMAAAISEAERNQAFRCADALKQADRLLRLSGSAEMKALDGLLTDAMNHGAIGR</sequence>
<accession>A0A6I6MUL7</accession>
<dbReference type="EMBL" id="CP047045">
    <property type="protein sequence ID" value="QGZ97078.1"/>
    <property type="molecule type" value="Genomic_DNA"/>
</dbReference>
<feature type="compositionally biased region" description="Basic residues" evidence="1">
    <location>
        <begin position="16"/>
        <end position="26"/>
    </location>
</feature>
<dbReference type="AlphaFoldDB" id="A0A6I6MUL7"/>
<evidence type="ECO:0000313" key="2">
    <source>
        <dbReference type="EMBL" id="QGZ97078.1"/>
    </source>
</evidence>
<keyword evidence="3" id="KW-1185">Reference proteome</keyword>
<reference evidence="3" key="1">
    <citation type="submission" date="2019-12" db="EMBL/GenBank/DDBJ databases">
        <title>Complete genome of Terracaulis silvestris 0127_4.</title>
        <authorList>
            <person name="Vieira S."/>
            <person name="Riedel T."/>
            <person name="Sproer C."/>
            <person name="Pascual J."/>
            <person name="Boedeker C."/>
            <person name="Overmann J."/>
        </authorList>
    </citation>
    <scope>NUCLEOTIDE SEQUENCE [LARGE SCALE GENOMIC DNA]</scope>
    <source>
        <strain evidence="3">0127_4</strain>
    </source>
</reference>
<feature type="region of interest" description="Disordered" evidence="1">
    <location>
        <begin position="1"/>
        <end position="34"/>
    </location>
</feature>
<evidence type="ECO:0000313" key="3">
    <source>
        <dbReference type="Proteomes" id="UP000431269"/>
    </source>
</evidence>